<keyword evidence="1" id="KW-0472">Membrane</keyword>
<feature type="transmembrane region" description="Helical" evidence="1">
    <location>
        <begin position="12"/>
        <end position="29"/>
    </location>
</feature>
<name>A0ABT5XQX3_9FLAO</name>
<dbReference type="Proteomes" id="UP001217083">
    <property type="component" value="Unassembled WGS sequence"/>
</dbReference>
<accession>A0ABT5XQX3</accession>
<reference evidence="2 3" key="1">
    <citation type="submission" date="2023-03" db="EMBL/GenBank/DDBJ databases">
        <title>Muricauda XX sp. nov. and Muricauda XXX sp. nov., two novel species isolated from Okinawa Trough.</title>
        <authorList>
            <person name="Cao W."/>
            <person name="Deng X."/>
        </authorList>
    </citation>
    <scope>NUCLEOTIDE SEQUENCE [LARGE SCALE GENOMIC DNA]</scope>
    <source>
        <strain evidence="2 3">81s02</strain>
    </source>
</reference>
<dbReference type="EMBL" id="JARFVA010000005">
    <property type="protein sequence ID" value="MDF0708279.1"/>
    <property type="molecule type" value="Genomic_DNA"/>
</dbReference>
<keyword evidence="3" id="KW-1185">Reference proteome</keyword>
<gene>
    <name evidence="2" type="ORF">PY091_13725</name>
</gene>
<organism evidence="2 3">
    <name type="scientific">Flagellimonas okinawensis</name>
    <dbReference type="NCBI Taxonomy" id="3031324"/>
    <lineage>
        <taxon>Bacteria</taxon>
        <taxon>Pseudomonadati</taxon>
        <taxon>Bacteroidota</taxon>
        <taxon>Flavobacteriia</taxon>
        <taxon>Flavobacteriales</taxon>
        <taxon>Flavobacteriaceae</taxon>
        <taxon>Flagellimonas</taxon>
    </lineage>
</organism>
<evidence type="ECO:0008006" key="4">
    <source>
        <dbReference type="Google" id="ProtNLM"/>
    </source>
</evidence>
<proteinExistence type="predicted"/>
<sequence>MKTKTLTFLNKYGLKVGGIFMVLVSLLVIRNGVIKKKITEENRIVSAKVLETPLNCDNLGRRGGYYKLEFNGKVFVKNGNRLICEQVFGKESVDVLTNLKKDKIVFLNEYENSNDILYGTLLVLIGLVITFIIIPPENRTVS</sequence>
<feature type="transmembrane region" description="Helical" evidence="1">
    <location>
        <begin position="116"/>
        <end position="134"/>
    </location>
</feature>
<keyword evidence="1" id="KW-0812">Transmembrane</keyword>
<evidence type="ECO:0000313" key="3">
    <source>
        <dbReference type="Proteomes" id="UP001217083"/>
    </source>
</evidence>
<evidence type="ECO:0000256" key="1">
    <source>
        <dbReference type="SAM" id="Phobius"/>
    </source>
</evidence>
<comment type="caution">
    <text evidence="2">The sequence shown here is derived from an EMBL/GenBank/DDBJ whole genome shotgun (WGS) entry which is preliminary data.</text>
</comment>
<evidence type="ECO:0000313" key="2">
    <source>
        <dbReference type="EMBL" id="MDF0708279.1"/>
    </source>
</evidence>
<protein>
    <recommendedName>
        <fullName evidence="4">DUF3592 domain-containing protein</fullName>
    </recommendedName>
</protein>
<keyword evidence="1" id="KW-1133">Transmembrane helix</keyword>
<dbReference type="RefSeq" id="WP_275650226.1">
    <property type="nucleotide sequence ID" value="NZ_JARFVA010000005.1"/>
</dbReference>